<keyword evidence="1" id="KW-0472">Membrane</keyword>
<evidence type="ECO:0000256" key="1">
    <source>
        <dbReference type="SAM" id="Phobius"/>
    </source>
</evidence>
<accession>A0AAJ0F7S1</accession>
<keyword evidence="3" id="KW-1185">Reference proteome</keyword>
<keyword evidence="1" id="KW-1133">Transmembrane helix</keyword>
<dbReference type="EMBL" id="MU839831">
    <property type="protein sequence ID" value="KAK1757167.1"/>
    <property type="molecule type" value="Genomic_DNA"/>
</dbReference>
<feature type="transmembrane region" description="Helical" evidence="1">
    <location>
        <begin position="109"/>
        <end position="128"/>
    </location>
</feature>
<name>A0AAJ0F7S1_9PEZI</name>
<proteinExistence type="predicted"/>
<gene>
    <name evidence="2" type="ORF">QBC47DRAFT_378540</name>
</gene>
<evidence type="ECO:0000313" key="3">
    <source>
        <dbReference type="Proteomes" id="UP001239445"/>
    </source>
</evidence>
<keyword evidence="1" id="KW-0812">Transmembrane</keyword>
<dbReference type="AlphaFoldDB" id="A0AAJ0F7S1"/>
<feature type="transmembrane region" description="Helical" evidence="1">
    <location>
        <begin position="78"/>
        <end position="97"/>
    </location>
</feature>
<comment type="caution">
    <text evidence="2">The sequence shown here is derived from an EMBL/GenBank/DDBJ whole genome shotgun (WGS) entry which is preliminary data.</text>
</comment>
<dbReference type="Proteomes" id="UP001239445">
    <property type="component" value="Unassembled WGS sequence"/>
</dbReference>
<reference evidence="2" key="1">
    <citation type="submission" date="2023-06" db="EMBL/GenBank/DDBJ databases">
        <title>Genome-scale phylogeny and comparative genomics of the fungal order Sordariales.</title>
        <authorList>
            <consortium name="Lawrence Berkeley National Laboratory"/>
            <person name="Hensen N."/>
            <person name="Bonometti L."/>
            <person name="Westerberg I."/>
            <person name="Brannstrom I.O."/>
            <person name="Guillou S."/>
            <person name="Cros-Aarteil S."/>
            <person name="Calhoun S."/>
            <person name="Haridas S."/>
            <person name="Kuo A."/>
            <person name="Mondo S."/>
            <person name="Pangilinan J."/>
            <person name="Riley R."/>
            <person name="Labutti K."/>
            <person name="Andreopoulos B."/>
            <person name="Lipzen A."/>
            <person name="Chen C."/>
            <person name="Yanf M."/>
            <person name="Daum C."/>
            <person name="Ng V."/>
            <person name="Clum A."/>
            <person name="Steindorff A."/>
            <person name="Ohm R."/>
            <person name="Martin F."/>
            <person name="Silar P."/>
            <person name="Natvig D."/>
            <person name="Lalanne C."/>
            <person name="Gautier V."/>
            <person name="Ament-Velasquez S.L."/>
            <person name="Kruys A."/>
            <person name="Hutchinson M.I."/>
            <person name="Powell A.J."/>
            <person name="Barry K."/>
            <person name="Miller A.N."/>
            <person name="Grigoriev I.V."/>
            <person name="Debuchy R."/>
            <person name="Gladieux P."/>
            <person name="Thoren M.H."/>
            <person name="Johannesson H."/>
        </authorList>
    </citation>
    <scope>NUCLEOTIDE SEQUENCE</scope>
    <source>
        <strain evidence="2">PSN4</strain>
    </source>
</reference>
<evidence type="ECO:0000313" key="2">
    <source>
        <dbReference type="EMBL" id="KAK1757167.1"/>
    </source>
</evidence>
<organism evidence="2 3">
    <name type="scientific">Echria macrotheca</name>
    <dbReference type="NCBI Taxonomy" id="438768"/>
    <lineage>
        <taxon>Eukaryota</taxon>
        <taxon>Fungi</taxon>
        <taxon>Dikarya</taxon>
        <taxon>Ascomycota</taxon>
        <taxon>Pezizomycotina</taxon>
        <taxon>Sordariomycetes</taxon>
        <taxon>Sordariomycetidae</taxon>
        <taxon>Sordariales</taxon>
        <taxon>Schizotheciaceae</taxon>
        <taxon>Echria</taxon>
    </lineage>
</organism>
<protein>
    <submittedName>
        <fullName evidence="2">Uncharacterized protein</fullName>
    </submittedName>
</protein>
<sequence length="145" mass="16132">MTTPQRLETVRRLQTAMATAYTTMGAWCLLHPPSVLALGFTPTYLAMCNTTTSLFVRCFGAQAMTCGLVLGTSTMTPFSFTAFGVAMVPYLMWNYWFGIGPGRGMVTSLMWMDFVGNVFFGAGSLYCAKLLREQEEEEEDKRKAK</sequence>